<dbReference type="AlphaFoldDB" id="A0A1S3I710"/>
<keyword evidence="7" id="KW-0472">Membrane</keyword>
<dbReference type="SMART" id="SM00181">
    <property type="entry name" value="EGF"/>
    <property type="match status" value="3"/>
</dbReference>
<evidence type="ECO:0000259" key="10">
    <source>
        <dbReference type="PROSITE" id="PS50835"/>
    </source>
</evidence>
<dbReference type="PROSITE" id="PS00010">
    <property type="entry name" value="ASX_HYDROXYL"/>
    <property type="match status" value="2"/>
</dbReference>
<dbReference type="PROSITE" id="PS01187">
    <property type="entry name" value="EGF_CA"/>
    <property type="match status" value="2"/>
</dbReference>
<keyword evidence="4" id="KW-1015">Disulfide bond</keyword>
<dbReference type="SMART" id="SM00179">
    <property type="entry name" value="EGF_CA"/>
    <property type="match status" value="3"/>
</dbReference>
<evidence type="ECO:0000256" key="3">
    <source>
        <dbReference type="ARBA" id="ARBA00022737"/>
    </source>
</evidence>
<comment type="caution">
    <text evidence="6">Lacks conserved residue(s) required for the propagation of feature annotation.</text>
</comment>
<sequence length="303" mass="32223">MSFRGLLGIIVYFGCILLSVNGQQNVNLTVTPGTVSTSSGERVELQCIFSGAWMPGYNLQWKKGDTPIAEKSSTTILAPFASTSRFSLSMETPNDIIYVLNITALEKNDTGQYNCLFSTNNGVQQTASSRVVVDFDACENNNCSENATCVATSTGYTCTCFDGFTGDGTTCTDIDECSDVNLNNCTANAACVNTIGGYQCVCLPGFNDTGESCVDIDECQNLELSKCSENATCTNSEPGFECTCAFGFSGNGTFCEVSTVEKLLEDNMPLIVGVTAAVIAVVVVIIIVVIVKTTSSKKDYQGM</sequence>
<dbReference type="STRING" id="7574.A0A1S3I710"/>
<keyword evidence="5" id="KW-0325">Glycoprotein</keyword>
<dbReference type="CDD" id="cd00054">
    <property type="entry name" value="EGF_CA"/>
    <property type="match status" value="2"/>
</dbReference>
<dbReference type="Pfam" id="PF07645">
    <property type="entry name" value="EGF_CA"/>
    <property type="match status" value="1"/>
</dbReference>
<dbReference type="PROSITE" id="PS01186">
    <property type="entry name" value="EGF_2"/>
    <property type="match status" value="3"/>
</dbReference>
<keyword evidence="7" id="KW-1133">Transmembrane helix</keyword>
<accession>A0A1S3I710</accession>
<dbReference type="RefSeq" id="XP_013393154.1">
    <property type="nucleotide sequence ID" value="XM_013537700.1"/>
</dbReference>
<evidence type="ECO:0000313" key="12">
    <source>
        <dbReference type="RefSeq" id="XP_013393154.1"/>
    </source>
</evidence>
<dbReference type="Pfam" id="PF07686">
    <property type="entry name" value="V-set"/>
    <property type="match status" value="1"/>
</dbReference>
<evidence type="ECO:0000313" key="11">
    <source>
        <dbReference type="Proteomes" id="UP000085678"/>
    </source>
</evidence>
<reference evidence="12" key="1">
    <citation type="submission" date="2025-08" db="UniProtKB">
        <authorList>
            <consortium name="RefSeq"/>
        </authorList>
    </citation>
    <scope>IDENTIFICATION</scope>
    <source>
        <tissue evidence="12">Gonads</tissue>
    </source>
</reference>
<dbReference type="OMA" id="SGHECEI"/>
<feature type="domain" description="EGF-like" evidence="9">
    <location>
        <begin position="173"/>
        <end position="214"/>
    </location>
</feature>
<dbReference type="InterPro" id="IPR051586">
    <property type="entry name" value="PKC-binding_NELL"/>
</dbReference>
<feature type="domain" description="EGF-like" evidence="9">
    <location>
        <begin position="215"/>
        <end position="256"/>
    </location>
</feature>
<dbReference type="Pfam" id="PF12947">
    <property type="entry name" value="EGF_3"/>
    <property type="match status" value="2"/>
</dbReference>
<dbReference type="InterPro" id="IPR003599">
    <property type="entry name" value="Ig_sub"/>
</dbReference>
<dbReference type="InterPro" id="IPR024731">
    <property type="entry name" value="NELL2-like_EGF"/>
</dbReference>
<dbReference type="InterPro" id="IPR036179">
    <property type="entry name" value="Ig-like_dom_sf"/>
</dbReference>
<evidence type="ECO:0000256" key="8">
    <source>
        <dbReference type="SAM" id="SignalP"/>
    </source>
</evidence>
<dbReference type="KEGG" id="lak:106160926"/>
<dbReference type="GO" id="GO:0005615">
    <property type="term" value="C:extracellular space"/>
    <property type="evidence" value="ECO:0007669"/>
    <property type="project" value="TreeGrafter"/>
</dbReference>
<dbReference type="OrthoDB" id="6370211at2759"/>
<dbReference type="InterPro" id="IPR009030">
    <property type="entry name" value="Growth_fac_rcpt_cys_sf"/>
</dbReference>
<protein>
    <submittedName>
        <fullName evidence="12">Adhesion G protein-coupled receptor E2-like</fullName>
    </submittedName>
</protein>
<dbReference type="GO" id="GO:0005509">
    <property type="term" value="F:calcium ion binding"/>
    <property type="evidence" value="ECO:0007669"/>
    <property type="project" value="InterPro"/>
</dbReference>
<dbReference type="InterPro" id="IPR049883">
    <property type="entry name" value="NOTCH1_EGF-like"/>
</dbReference>
<dbReference type="PANTHER" id="PTHR24042">
    <property type="entry name" value="NEL HOMOLOG"/>
    <property type="match status" value="1"/>
</dbReference>
<dbReference type="Gene3D" id="2.10.25.10">
    <property type="entry name" value="Laminin"/>
    <property type="match status" value="3"/>
</dbReference>
<evidence type="ECO:0000256" key="5">
    <source>
        <dbReference type="ARBA" id="ARBA00023180"/>
    </source>
</evidence>
<feature type="domain" description="Ig-like" evidence="10">
    <location>
        <begin position="26"/>
        <end position="132"/>
    </location>
</feature>
<dbReference type="InterPro" id="IPR007110">
    <property type="entry name" value="Ig-like_dom"/>
</dbReference>
<organism evidence="11 12">
    <name type="scientific">Lingula anatina</name>
    <name type="common">Brachiopod</name>
    <name type="synonym">Lingula unguis</name>
    <dbReference type="NCBI Taxonomy" id="7574"/>
    <lineage>
        <taxon>Eukaryota</taxon>
        <taxon>Metazoa</taxon>
        <taxon>Spiralia</taxon>
        <taxon>Lophotrochozoa</taxon>
        <taxon>Brachiopoda</taxon>
        <taxon>Linguliformea</taxon>
        <taxon>Lingulata</taxon>
        <taxon>Lingulida</taxon>
        <taxon>Linguloidea</taxon>
        <taxon>Lingulidae</taxon>
        <taxon>Lingula</taxon>
    </lineage>
</organism>
<dbReference type="SMART" id="SM00408">
    <property type="entry name" value="IGc2"/>
    <property type="match status" value="1"/>
</dbReference>
<dbReference type="PROSITE" id="PS50026">
    <property type="entry name" value="EGF_3"/>
    <property type="match status" value="3"/>
</dbReference>
<dbReference type="SMART" id="SM00409">
    <property type="entry name" value="IG"/>
    <property type="match status" value="1"/>
</dbReference>
<dbReference type="InterPro" id="IPR013783">
    <property type="entry name" value="Ig-like_fold"/>
</dbReference>
<dbReference type="SUPFAM" id="SSF57184">
    <property type="entry name" value="Growth factor receptor domain"/>
    <property type="match status" value="1"/>
</dbReference>
<gene>
    <name evidence="12" type="primary">LOC106160926</name>
</gene>
<dbReference type="InterPro" id="IPR013106">
    <property type="entry name" value="Ig_V-set"/>
</dbReference>
<evidence type="ECO:0000259" key="9">
    <source>
        <dbReference type="PROSITE" id="PS50026"/>
    </source>
</evidence>
<dbReference type="InterPro" id="IPR000742">
    <property type="entry name" value="EGF"/>
</dbReference>
<name>A0A1S3I710_LINAN</name>
<evidence type="ECO:0000256" key="2">
    <source>
        <dbReference type="ARBA" id="ARBA00022729"/>
    </source>
</evidence>
<feature type="domain" description="EGF-like" evidence="9">
    <location>
        <begin position="134"/>
        <end position="172"/>
    </location>
</feature>
<keyword evidence="3" id="KW-0677">Repeat</keyword>
<evidence type="ECO:0000256" key="7">
    <source>
        <dbReference type="SAM" id="Phobius"/>
    </source>
</evidence>
<dbReference type="FunFam" id="2.10.25.10:FF:000038">
    <property type="entry name" value="Fibrillin 2"/>
    <property type="match status" value="2"/>
</dbReference>
<dbReference type="GeneID" id="106160926"/>
<proteinExistence type="predicted"/>
<dbReference type="InterPro" id="IPR000152">
    <property type="entry name" value="EGF-type_Asp/Asn_hydroxyl_site"/>
</dbReference>
<feature type="chain" id="PRO_5010356635" evidence="8">
    <location>
        <begin position="23"/>
        <end position="303"/>
    </location>
</feature>
<dbReference type="InterPro" id="IPR001881">
    <property type="entry name" value="EGF-like_Ca-bd_dom"/>
</dbReference>
<evidence type="ECO:0000256" key="6">
    <source>
        <dbReference type="PROSITE-ProRule" id="PRU00076"/>
    </source>
</evidence>
<dbReference type="InterPro" id="IPR003598">
    <property type="entry name" value="Ig_sub2"/>
</dbReference>
<dbReference type="CDD" id="cd00053">
    <property type="entry name" value="EGF"/>
    <property type="match status" value="1"/>
</dbReference>
<dbReference type="InParanoid" id="A0A1S3I710"/>
<feature type="signal peptide" evidence="8">
    <location>
        <begin position="1"/>
        <end position="22"/>
    </location>
</feature>
<dbReference type="PANTHER" id="PTHR24042:SF5">
    <property type="entry name" value="EGF-LIKE CALCIUM-BINDING DOMAIN-CONTAINING PROTEIN"/>
    <property type="match status" value="1"/>
</dbReference>
<dbReference type="Gene3D" id="2.60.40.10">
    <property type="entry name" value="Immunoglobulins"/>
    <property type="match status" value="1"/>
</dbReference>
<keyword evidence="11" id="KW-1185">Reference proteome</keyword>
<keyword evidence="7" id="KW-0812">Transmembrane</keyword>
<evidence type="ECO:0000256" key="4">
    <source>
        <dbReference type="ARBA" id="ARBA00023157"/>
    </source>
</evidence>
<keyword evidence="1 6" id="KW-0245">EGF-like domain</keyword>
<dbReference type="SUPFAM" id="SSF48726">
    <property type="entry name" value="Immunoglobulin"/>
    <property type="match status" value="1"/>
</dbReference>
<feature type="transmembrane region" description="Helical" evidence="7">
    <location>
        <begin position="270"/>
        <end position="291"/>
    </location>
</feature>
<evidence type="ECO:0000256" key="1">
    <source>
        <dbReference type="ARBA" id="ARBA00022536"/>
    </source>
</evidence>
<dbReference type="Proteomes" id="UP000085678">
    <property type="component" value="Unplaced"/>
</dbReference>
<dbReference type="CDD" id="cd00099">
    <property type="entry name" value="IgV"/>
    <property type="match status" value="1"/>
</dbReference>
<keyword evidence="2 8" id="KW-0732">Signal</keyword>
<dbReference type="GO" id="GO:0008201">
    <property type="term" value="F:heparin binding"/>
    <property type="evidence" value="ECO:0007669"/>
    <property type="project" value="TreeGrafter"/>
</dbReference>
<dbReference type="PROSITE" id="PS50835">
    <property type="entry name" value="IG_LIKE"/>
    <property type="match status" value="1"/>
</dbReference>
<dbReference type="InterPro" id="IPR018097">
    <property type="entry name" value="EGF_Ca-bd_CS"/>
</dbReference>